<name>W1P896_AMBTC</name>
<dbReference type="EMBL" id="KI394293">
    <property type="protein sequence ID" value="ERN04153.1"/>
    <property type="molecule type" value="Genomic_DNA"/>
</dbReference>
<feature type="compositionally biased region" description="Basic and acidic residues" evidence="1">
    <location>
        <begin position="12"/>
        <end position="26"/>
    </location>
</feature>
<reference evidence="3" key="1">
    <citation type="journal article" date="2013" name="Science">
        <title>The Amborella genome and the evolution of flowering plants.</title>
        <authorList>
            <consortium name="Amborella Genome Project"/>
        </authorList>
    </citation>
    <scope>NUCLEOTIDE SEQUENCE [LARGE SCALE GENOMIC DNA]</scope>
</reference>
<dbReference type="Gramene" id="ERN04153">
    <property type="protein sequence ID" value="ERN04153"/>
    <property type="gene ID" value="AMTR_s00077p00080560"/>
</dbReference>
<keyword evidence="3" id="KW-1185">Reference proteome</keyword>
<proteinExistence type="predicted"/>
<sequence length="67" mass="7613">MEHGKVVVRSGGRVERGKEMRSRGKKSIRIEKMKHVVAFNCVMVLLAERELVPRRPGLLDVSNRASK</sequence>
<evidence type="ECO:0000256" key="1">
    <source>
        <dbReference type="SAM" id="MobiDB-lite"/>
    </source>
</evidence>
<evidence type="ECO:0000313" key="2">
    <source>
        <dbReference type="EMBL" id="ERN04153.1"/>
    </source>
</evidence>
<dbReference type="AlphaFoldDB" id="W1P896"/>
<feature type="region of interest" description="Disordered" evidence="1">
    <location>
        <begin position="1"/>
        <end position="26"/>
    </location>
</feature>
<accession>W1P896</accession>
<dbReference type="Proteomes" id="UP000017836">
    <property type="component" value="Unassembled WGS sequence"/>
</dbReference>
<evidence type="ECO:0000313" key="3">
    <source>
        <dbReference type="Proteomes" id="UP000017836"/>
    </source>
</evidence>
<organism evidence="2 3">
    <name type="scientific">Amborella trichopoda</name>
    <dbReference type="NCBI Taxonomy" id="13333"/>
    <lineage>
        <taxon>Eukaryota</taxon>
        <taxon>Viridiplantae</taxon>
        <taxon>Streptophyta</taxon>
        <taxon>Embryophyta</taxon>
        <taxon>Tracheophyta</taxon>
        <taxon>Spermatophyta</taxon>
        <taxon>Magnoliopsida</taxon>
        <taxon>Amborellales</taxon>
        <taxon>Amborellaceae</taxon>
        <taxon>Amborella</taxon>
    </lineage>
</organism>
<dbReference type="HOGENOM" id="CLU_2815829_0_0_1"/>
<protein>
    <submittedName>
        <fullName evidence="2">Uncharacterized protein</fullName>
    </submittedName>
</protein>
<gene>
    <name evidence="2" type="ORF">AMTR_s00077p00080560</name>
</gene>